<dbReference type="GO" id="GO:0005886">
    <property type="term" value="C:plasma membrane"/>
    <property type="evidence" value="ECO:0007669"/>
    <property type="project" value="UniProtKB-SubCell"/>
</dbReference>
<evidence type="ECO:0000259" key="7">
    <source>
        <dbReference type="Pfam" id="PF01895"/>
    </source>
</evidence>
<feature type="domain" description="PhoU" evidence="7">
    <location>
        <begin position="453"/>
        <end position="535"/>
    </location>
</feature>
<feature type="transmembrane region" description="Helical" evidence="6">
    <location>
        <begin position="207"/>
        <end position="229"/>
    </location>
</feature>
<dbReference type="Pfam" id="PF02690">
    <property type="entry name" value="Na_Pi_cotrans"/>
    <property type="match status" value="2"/>
</dbReference>
<evidence type="ECO:0000313" key="8">
    <source>
        <dbReference type="EMBL" id="GCD11268.1"/>
    </source>
</evidence>
<dbReference type="PANTHER" id="PTHR10010">
    <property type="entry name" value="SOLUTE CARRIER FAMILY 34 SODIUM PHOSPHATE , MEMBER 2-RELATED"/>
    <property type="match status" value="1"/>
</dbReference>
<keyword evidence="5 6" id="KW-0472">Membrane</keyword>
<protein>
    <submittedName>
        <fullName evidence="8">Na/Pi cotransporter</fullName>
    </submittedName>
</protein>
<evidence type="ECO:0000256" key="6">
    <source>
        <dbReference type="SAM" id="Phobius"/>
    </source>
</evidence>
<feature type="transmembrane region" description="Helical" evidence="6">
    <location>
        <begin position="175"/>
        <end position="201"/>
    </location>
</feature>
<dbReference type="GO" id="GO:0044341">
    <property type="term" value="P:sodium-dependent phosphate transport"/>
    <property type="evidence" value="ECO:0007669"/>
    <property type="project" value="InterPro"/>
</dbReference>
<dbReference type="NCBIfam" id="NF037997">
    <property type="entry name" value="Na_Pi_symport"/>
    <property type="match status" value="1"/>
</dbReference>
<dbReference type="Proteomes" id="UP000287872">
    <property type="component" value="Unassembled WGS sequence"/>
</dbReference>
<evidence type="ECO:0000256" key="2">
    <source>
        <dbReference type="ARBA" id="ARBA00022475"/>
    </source>
</evidence>
<proteinExistence type="predicted"/>
<dbReference type="InterPro" id="IPR026022">
    <property type="entry name" value="PhoU_dom"/>
</dbReference>
<keyword evidence="3 6" id="KW-0812">Transmembrane</keyword>
<dbReference type="Gene3D" id="1.20.58.220">
    <property type="entry name" value="Phosphate transport system protein phou homolog 2, domain 2"/>
    <property type="match status" value="1"/>
</dbReference>
<evidence type="ECO:0000256" key="4">
    <source>
        <dbReference type="ARBA" id="ARBA00022989"/>
    </source>
</evidence>
<evidence type="ECO:0000256" key="1">
    <source>
        <dbReference type="ARBA" id="ARBA00004651"/>
    </source>
</evidence>
<feature type="transmembrane region" description="Helical" evidence="6">
    <location>
        <begin position="81"/>
        <end position="103"/>
    </location>
</feature>
<comment type="subcellular location">
    <subcellularLocation>
        <location evidence="1">Cell membrane</location>
        <topology evidence="1">Multi-pass membrane protein</topology>
    </subcellularLocation>
</comment>
<feature type="transmembrane region" description="Helical" evidence="6">
    <location>
        <begin position="50"/>
        <end position="75"/>
    </location>
</feature>
<dbReference type="RefSeq" id="WP_125002926.1">
    <property type="nucleotide sequence ID" value="NZ_BHYK01000016.1"/>
</dbReference>
<dbReference type="OrthoDB" id="9763003at2"/>
<feature type="domain" description="PhoU" evidence="7">
    <location>
        <begin position="346"/>
        <end position="431"/>
    </location>
</feature>
<dbReference type="PANTHER" id="PTHR10010:SF46">
    <property type="entry name" value="SODIUM-DEPENDENT PHOSPHATE TRANSPORT PROTEIN 2B"/>
    <property type="match status" value="1"/>
</dbReference>
<reference evidence="8 9" key="1">
    <citation type="submission" date="2018-11" db="EMBL/GenBank/DDBJ databases">
        <title>Genome sequencing and assembly of Clostridium tagluense strain A121.</title>
        <authorList>
            <person name="Murakami T."/>
            <person name="Segawa T."/>
            <person name="Shcherbakova V.A."/>
            <person name="Mori H."/>
            <person name="Yoshimura Y."/>
        </authorList>
    </citation>
    <scope>NUCLEOTIDE SEQUENCE [LARGE SCALE GENOMIC DNA]</scope>
    <source>
        <strain evidence="8 9">A121</strain>
    </source>
</reference>
<dbReference type="EMBL" id="BHYK01000016">
    <property type="protein sequence ID" value="GCD11268.1"/>
    <property type="molecule type" value="Genomic_DNA"/>
</dbReference>
<dbReference type="InterPro" id="IPR003841">
    <property type="entry name" value="Na/Pi_transpt"/>
</dbReference>
<evidence type="ECO:0000256" key="5">
    <source>
        <dbReference type="ARBA" id="ARBA00023136"/>
    </source>
</evidence>
<feature type="transmembrane region" description="Helical" evidence="6">
    <location>
        <begin position="241"/>
        <end position="260"/>
    </location>
</feature>
<organism evidence="8 9">
    <name type="scientific">Clostridium tagluense</name>
    <dbReference type="NCBI Taxonomy" id="360422"/>
    <lineage>
        <taxon>Bacteria</taxon>
        <taxon>Bacillati</taxon>
        <taxon>Bacillota</taxon>
        <taxon>Clostridia</taxon>
        <taxon>Eubacteriales</taxon>
        <taxon>Clostridiaceae</taxon>
        <taxon>Clostridium</taxon>
    </lineage>
</organism>
<evidence type="ECO:0000256" key="3">
    <source>
        <dbReference type="ARBA" id="ARBA00022692"/>
    </source>
</evidence>
<keyword evidence="4 6" id="KW-1133">Transmembrane helix</keyword>
<name>A0A401UP26_9CLOT</name>
<dbReference type="SUPFAM" id="SSF109755">
    <property type="entry name" value="PhoU-like"/>
    <property type="match status" value="1"/>
</dbReference>
<keyword evidence="9" id="KW-1185">Reference proteome</keyword>
<feature type="transmembrane region" description="Helical" evidence="6">
    <location>
        <begin position="6"/>
        <end position="29"/>
    </location>
</feature>
<evidence type="ECO:0000313" key="9">
    <source>
        <dbReference type="Proteomes" id="UP000287872"/>
    </source>
</evidence>
<keyword evidence="2" id="KW-1003">Cell membrane</keyword>
<dbReference type="NCBIfam" id="TIGR00704">
    <property type="entry name" value="NaPi_cotrn_rel"/>
    <property type="match status" value="1"/>
</dbReference>
<dbReference type="GO" id="GO:0005436">
    <property type="term" value="F:sodium:phosphate symporter activity"/>
    <property type="evidence" value="ECO:0007669"/>
    <property type="project" value="InterPro"/>
</dbReference>
<accession>A0A401UP26</accession>
<gene>
    <name evidence="8" type="ORF">Ctaglu_28910</name>
</gene>
<dbReference type="AlphaFoldDB" id="A0A401UP26"/>
<dbReference type="InterPro" id="IPR038078">
    <property type="entry name" value="PhoU-like_sf"/>
</dbReference>
<sequence>MNVINMVIGLFGGLGLFLYGMKMMGDGLANTSGEKLKKIFEKITSNPIKGVATGAAITAVIQSSSATTVMVVGFVNAGLMNLYQAAAVIMGANIGTTVTAQLIAFKLDNIIPMFLGIGSLTIIFSKGKKGREIGNIILGFGILFLGMELMKDTMSPLAQSPAFATLIMKLEGNTLLGILTGALMTAVIQSSSASTGILVALASTGALPLGVAVPILFGNNIGTCITALLSSIGTSKTAKKAALIHLFFNIFGTLIFIPLINPLIMFVQSISPDGAGDIKRQIANAHTIFNISNTIIMVPFIKYLVLLVNKIIPGEDEVLTMDVKYIDDRLLETPVIAVGQATKEVVRMANLAKANVQLAMECFINNNESSIKTVYENEKLINLLEHEITSYLVKLSSTELSEQQTKIVTSMFNVVNDIERIGDHAENLVDITSEKIQKNLDFSKDAMQELDGMYKYIVYALEISIESFENNDILKAESIMVIENRIDSLEKELRLSHIRRLNNGICGATVGTMFLDMISNFERIGDHSTNIAEVVINK</sequence>
<feature type="transmembrane region" description="Helical" evidence="6">
    <location>
        <begin position="110"/>
        <end position="127"/>
    </location>
</feature>
<feature type="transmembrane region" description="Helical" evidence="6">
    <location>
        <begin position="133"/>
        <end position="150"/>
    </location>
</feature>
<comment type="caution">
    <text evidence="8">The sequence shown here is derived from an EMBL/GenBank/DDBJ whole genome shotgun (WGS) entry which is preliminary data.</text>
</comment>
<dbReference type="InterPro" id="IPR004633">
    <property type="entry name" value="NaPi_cotrn-rel/YqeW-like"/>
</dbReference>
<dbReference type="Pfam" id="PF01895">
    <property type="entry name" value="PhoU"/>
    <property type="match status" value="2"/>
</dbReference>